<dbReference type="Proteomes" id="UP001280121">
    <property type="component" value="Unassembled WGS sequence"/>
</dbReference>
<evidence type="ECO:0000313" key="3">
    <source>
        <dbReference type="Proteomes" id="UP001280121"/>
    </source>
</evidence>
<dbReference type="Pfam" id="PF00078">
    <property type="entry name" value="RVT_1"/>
    <property type="match status" value="1"/>
</dbReference>
<dbReference type="PROSITE" id="PS50878">
    <property type="entry name" value="RT_POL"/>
    <property type="match status" value="1"/>
</dbReference>
<accession>A0AAD9TRR2</accession>
<dbReference type="PANTHER" id="PTHR33116:SF75">
    <property type="entry name" value="RIBONUCLEASE H PROTEIN"/>
    <property type="match status" value="1"/>
</dbReference>
<feature type="domain" description="Reverse transcriptase" evidence="1">
    <location>
        <begin position="1"/>
        <end position="193"/>
    </location>
</feature>
<name>A0AAD9TRR2_9ROSI</name>
<dbReference type="EMBL" id="JANJYI010000007">
    <property type="protein sequence ID" value="KAK2641017.1"/>
    <property type="molecule type" value="Genomic_DNA"/>
</dbReference>
<reference evidence="2" key="1">
    <citation type="journal article" date="2023" name="Plant J.">
        <title>Genome sequences and population genomics provide insights into the demographic history, inbreeding, and mutation load of two 'living fossil' tree species of Dipteronia.</title>
        <authorList>
            <person name="Feng Y."/>
            <person name="Comes H.P."/>
            <person name="Chen J."/>
            <person name="Zhu S."/>
            <person name="Lu R."/>
            <person name="Zhang X."/>
            <person name="Li P."/>
            <person name="Qiu J."/>
            <person name="Olsen K.M."/>
            <person name="Qiu Y."/>
        </authorList>
    </citation>
    <scope>NUCLEOTIDE SEQUENCE</scope>
    <source>
        <strain evidence="2">KIB01</strain>
    </source>
</reference>
<proteinExistence type="predicted"/>
<dbReference type="PANTHER" id="PTHR33116">
    <property type="entry name" value="REVERSE TRANSCRIPTASE ZINC-BINDING DOMAIN-CONTAINING PROTEIN-RELATED-RELATED"/>
    <property type="match status" value="1"/>
</dbReference>
<keyword evidence="3" id="KW-1185">Reference proteome</keyword>
<evidence type="ECO:0000259" key="1">
    <source>
        <dbReference type="PROSITE" id="PS50878"/>
    </source>
</evidence>
<protein>
    <recommendedName>
        <fullName evidence="1">Reverse transcriptase domain-containing protein</fullName>
    </recommendedName>
</protein>
<dbReference type="InterPro" id="IPR000477">
    <property type="entry name" value="RT_dom"/>
</dbReference>
<comment type="caution">
    <text evidence="2">The sequence shown here is derived from an EMBL/GenBank/DDBJ whole genome shotgun (WGS) entry which is preliminary data.</text>
</comment>
<gene>
    <name evidence="2" type="ORF">Ddye_022780</name>
</gene>
<dbReference type="AlphaFoldDB" id="A0AAD9TRR2"/>
<dbReference type="InterPro" id="IPR043502">
    <property type="entry name" value="DNA/RNA_pol_sf"/>
</dbReference>
<dbReference type="SUPFAM" id="SSF56672">
    <property type="entry name" value="DNA/RNA polymerases"/>
    <property type="match status" value="1"/>
</dbReference>
<organism evidence="2 3">
    <name type="scientific">Dipteronia dyeriana</name>
    <dbReference type="NCBI Taxonomy" id="168575"/>
    <lineage>
        <taxon>Eukaryota</taxon>
        <taxon>Viridiplantae</taxon>
        <taxon>Streptophyta</taxon>
        <taxon>Embryophyta</taxon>
        <taxon>Tracheophyta</taxon>
        <taxon>Spermatophyta</taxon>
        <taxon>Magnoliopsida</taxon>
        <taxon>eudicotyledons</taxon>
        <taxon>Gunneridae</taxon>
        <taxon>Pentapetalae</taxon>
        <taxon>rosids</taxon>
        <taxon>malvids</taxon>
        <taxon>Sapindales</taxon>
        <taxon>Sapindaceae</taxon>
        <taxon>Hippocastanoideae</taxon>
        <taxon>Acereae</taxon>
        <taxon>Dipteronia</taxon>
    </lineage>
</organism>
<sequence>MDSVIGSIQSAFVKGRQIVDSFIIADEVIHSWKKDGKCGLLVKLDFEKAYDSVDHAFLLEVLDRMGFGARWQGWIKWCISSPSMSVLVNDCPTKEFPIEKGLCQGDPLSIFLFNLVVEVLSNDTILFLETKLDYLLNAKRILRCFELVSGLKINFHKSCLVRIGKKLNREEDWTEAFRCASTSLPVTYLGLPLGGNSRREAFWNPVISKVEHRLAPWKSAFISKGDRLVLIKAILTSLPSYFMSVFPIPGVVAKKLENL</sequence>
<evidence type="ECO:0000313" key="2">
    <source>
        <dbReference type="EMBL" id="KAK2641017.1"/>
    </source>
</evidence>
<dbReference type="CDD" id="cd01650">
    <property type="entry name" value="RT_nLTR_like"/>
    <property type="match status" value="1"/>
</dbReference>